<gene>
    <name evidence="6" type="ORF">QGM71_12250</name>
</gene>
<dbReference type="InterPro" id="IPR015797">
    <property type="entry name" value="NUDIX_hydrolase-like_dom_sf"/>
</dbReference>
<dbReference type="PRINTS" id="PR00502">
    <property type="entry name" value="NUDIXFAMILY"/>
</dbReference>
<dbReference type="SUPFAM" id="SSF55811">
    <property type="entry name" value="Nudix"/>
    <property type="match status" value="1"/>
</dbReference>
<dbReference type="PANTHER" id="PTHR43046">
    <property type="entry name" value="GDP-MANNOSE MANNOSYL HYDROLASE"/>
    <property type="match status" value="1"/>
</dbReference>
<evidence type="ECO:0000256" key="3">
    <source>
        <dbReference type="ARBA" id="ARBA00022842"/>
    </source>
</evidence>
<dbReference type="PANTHER" id="PTHR43046:SF12">
    <property type="entry name" value="GDP-MANNOSE MANNOSYL HYDROLASE"/>
    <property type="match status" value="1"/>
</dbReference>
<accession>A0ABU6KGP6</accession>
<comment type="similarity">
    <text evidence="4">Belongs to the Nudix hydrolase family.</text>
</comment>
<dbReference type="EC" id="3.6.-.-" evidence="6"/>
<protein>
    <submittedName>
        <fullName evidence="6">NUDIX hydrolase</fullName>
        <ecNumber evidence="6">3.6.-.-</ecNumber>
    </submittedName>
</protein>
<dbReference type="InterPro" id="IPR020476">
    <property type="entry name" value="Nudix_hydrolase"/>
</dbReference>
<evidence type="ECO:0000256" key="2">
    <source>
        <dbReference type="ARBA" id="ARBA00022801"/>
    </source>
</evidence>
<dbReference type="Pfam" id="PF00293">
    <property type="entry name" value="NUDIX"/>
    <property type="match status" value="1"/>
</dbReference>
<evidence type="ECO:0000313" key="7">
    <source>
        <dbReference type="Proteomes" id="UP001335737"/>
    </source>
</evidence>
<evidence type="ECO:0000259" key="5">
    <source>
        <dbReference type="PROSITE" id="PS51462"/>
    </source>
</evidence>
<dbReference type="CDD" id="cd02883">
    <property type="entry name" value="NUDIX_Hydrolase"/>
    <property type="match status" value="1"/>
</dbReference>
<comment type="cofactor">
    <cofactor evidence="1">
        <name>Mg(2+)</name>
        <dbReference type="ChEBI" id="CHEBI:18420"/>
    </cofactor>
</comment>
<dbReference type="InterPro" id="IPR000086">
    <property type="entry name" value="NUDIX_hydrolase_dom"/>
</dbReference>
<keyword evidence="3" id="KW-0460">Magnesium</keyword>
<organism evidence="6 7">
    <name type="scientific">Virgibacillus tibetensis</name>
    <dbReference type="NCBI Taxonomy" id="3042313"/>
    <lineage>
        <taxon>Bacteria</taxon>
        <taxon>Bacillati</taxon>
        <taxon>Bacillota</taxon>
        <taxon>Bacilli</taxon>
        <taxon>Bacillales</taxon>
        <taxon>Bacillaceae</taxon>
        <taxon>Virgibacillus</taxon>
    </lineage>
</organism>
<evidence type="ECO:0000256" key="4">
    <source>
        <dbReference type="RuleBase" id="RU003476"/>
    </source>
</evidence>
<dbReference type="RefSeq" id="WP_327607830.1">
    <property type="nucleotide sequence ID" value="NZ_JARZFX010000005.1"/>
</dbReference>
<evidence type="ECO:0000256" key="1">
    <source>
        <dbReference type="ARBA" id="ARBA00001946"/>
    </source>
</evidence>
<sequence length="136" mass="15478">MVREDVVYALIYNQAKEKILMVKNVGSAWTLPGGAVEKGETLEQAIIREVREETNLTIEIEHIVAVNEAFFIDKGVHPIFFTFKVKVIDGEIAIIDENEISEIKWVDLETANALMPYHPNGIRSILFSRSPYRFQG</sequence>
<dbReference type="Proteomes" id="UP001335737">
    <property type="component" value="Unassembled WGS sequence"/>
</dbReference>
<reference evidence="6 7" key="1">
    <citation type="journal article" date="2024" name="Int. J. Syst. Evol. Microbiol.">
        <title>Virgibacillus tibetensis sp. nov., isolated from salt lake on the Tibetan Plateau of China.</title>
        <authorList>
            <person name="Phurbu D."/>
            <person name="Liu Z.-X."/>
            <person name="Wang R."/>
            <person name="Zheng Y.-Y."/>
            <person name="Liu H.-C."/>
            <person name="Zhou Y.-G."/>
            <person name="Yu Y.-J."/>
            <person name="Li A.-H."/>
        </authorList>
    </citation>
    <scope>NUCLEOTIDE SEQUENCE [LARGE SCALE GENOMIC DNA]</scope>
    <source>
        <strain evidence="6 7">C22-A2</strain>
    </source>
</reference>
<dbReference type="PROSITE" id="PS00893">
    <property type="entry name" value="NUDIX_BOX"/>
    <property type="match status" value="1"/>
</dbReference>
<dbReference type="PROSITE" id="PS51462">
    <property type="entry name" value="NUDIX"/>
    <property type="match status" value="1"/>
</dbReference>
<comment type="caution">
    <text evidence="6">The sequence shown here is derived from an EMBL/GenBank/DDBJ whole genome shotgun (WGS) entry which is preliminary data.</text>
</comment>
<name>A0ABU6KGP6_9BACI</name>
<feature type="domain" description="Nudix hydrolase" evidence="5">
    <location>
        <begin position="2"/>
        <end position="128"/>
    </location>
</feature>
<evidence type="ECO:0000313" key="6">
    <source>
        <dbReference type="EMBL" id="MEC5424263.1"/>
    </source>
</evidence>
<dbReference type="Gene3D" id="3.90.79.10">
    <property type="entry name" value="Nucleoside Triphosphate Pyrophosphohydrolase"/>
    <property type="match status" value="1"/>
</dbReference>
<keyword evidence="2 4" id="KW-0378">Hydrolase</keyword>
<dbReference type="EMBL" id="JARZFX010000005">
    <property type="protein sequence ID" value="MEC5424263.1"/>
    <property type="molecule type" value="Genomic_DNA"/>
</dbReference>
<dbReference type="InterPro" id="IPR020084">
    <property type="entry name" value="NUDIX_hydrolase_CS"/>
</dbReference>
<keyword evidence="7" id="KW-1185">Reference proteome</keyword>
<dbReference type="GO" id="GO:0016787">
    <property type="term" value="F:hydrolase activity"/>
    <property type="evidence" value="ECO:0007669"/>
    <property type="project" value="UniProtKB-KW"/>
</dbReference>
<proteinExistence type="inferred from homology"/>